<evidence type="ECO:0000256" key="3">
    <source>
        <dbReference type="ARBA" id="ARBA00022475"/>
    </source>
</evidence>
<accession>D3F795</accession>
<dbReference type="EMBL" id="CP001854">
    <property type="protein sequence ID" value="ADB48866.1"/>
    <property type="molecule type" value="Genomic_DNA"/>
</dbReference>
<evidence type="ECO:0000256" key="1">
    <source>
        <dbReference type="ARBA" id="ARBA00004651"/>
    </source>
</evidence>
<feature type="transmembrane region" description="Helical" evidence="9">
    <location>
        <begin position="59"/>
        <end position="79"/>
    </location>
</feature>
<feature type="transmembrane region" description="Helical" evidence="9">
    <location>
        <begin position="134"/>
        <end position="158"/>
    </location>
</feature>
<dbReference type="OrthoDB" id="9807115at2"/>
<dbReference type="RefSeq" id="WP_012931919.1">
    <property type="nucleotide sequence ID" value="NC_013739.1"/>
</dbReference>
<dbReference type="InterPro" id="IPR052157">
    <property type="entry name" value="BCAA_transport_permease"/>
</dbReference>
<dbReference type="HOGENOM" id="CLU_039929_1_1_11"/>
<feature type="transmembrane region" description="Helical" evidence="9">
    <location>
        <begin position="220"/>
        <end position="247"/>
    </location>
</feature>
<evidence type="ECO:0000313" key="10">
    <source>
        <dbReference type="EMBL" id="ADB48866.1"/>
    </source>
</evidence>
<keyword evidence="7 9" id="KW-0472">Membrane</keyword>
<dbReference type="CDD" id="cd06582">
    <property type="entry name" value="TM_PBP1_LivH_like"/>
    <property type="match status" value="1"/>
</dbReference>
<keyword evidence="5" id="KW-0029">Amino-acid transport</keyword>
<feature type="transmembrane region" description="Helical" evidence="9">
    <location>
        <begin position="259"/>
        <end position="279"/>
    </location>
</feature>
<sequence precursor="true">MERFVQVLVDGLADGSVYAALALALALVYRTTGIVNFAQGEMAMFSAFAVWGLTRGGVALGLAVPFVIAGSFVAGMALERVAIRPLERRDTLSIVIATFGLSILLNSVAGMIWGTETYAFPSLFGGDVTELLGVHLGVDALATAGLLILVLALLWLLFERTRVGLAMRAAAVDPAAATLMGVRVGRTLMLGWGLAAAVGALAGVLVAPDLFLDVHMMAGVLIYALAAVCLGGFDSPFGAVIGGWIVGIAQSLTTAYVDFIGTELSVLVPFTVILLVLLVRPQGLFGTRAVVRA</sequence>
<dbReference type="AlphaFoldDB" id="D3F795"/>
<dbReference type="STRING" id="469383.Cwoe_0430"/>
<dbReference type="PANTHER" id="PTHR11795">
    <property type="entry name" value="BRANCHED-CHAIN AMINO ACID TRANSPORT SYSTEM PERMEASE PROTEIN LIVH"/>
    <property type="match status" value="1"/>
</dbReference>
<dbReference type="GO" id="GO:0022857">
    <property type="term" value="F:transmembrane transporter activity"/>
    <property type="evidence" value="ECO:0007669"/>
    <property type="project" value="InterPro"/>
</dbReference>
<reference evidence="11" key="2">
    <citation type="submission" date="2010-01" db="EMBL/GenBank/DDBJ databases">
        <title>The complete genome of Conexibacter woesei DSM 14684.</title>
        <authorList>
            <consortium name="US DOE Joint Genome Institute (JGI-PGF)"/>
            <person name="Lucas S."/>
            <person name="Copeland A."/>
            <person name="Lapidus A."/>
            <person name="Glavina del Rio T."/>
            <person name="Dalin E."/>
            <person name="Tice H."/>
            <person name="Bruce D."/>
            <person name="Goodwin L."/>
            <person name="Pitluck S."/>
            <person name="Kyrpides N."/>
            <person name="Mavromatis K."/>
            <person name="Ivanova N."/>
            <person name="Mikhailova N."/>
            <person name="Chertkov O."/>
            <person name="Brettin T."/>
            <person name="Detter J.C."/>
            <person name="Han C."/>
            <person name="Larimer F."/>
            <person name="Land M."/>
            <person name="Hauser L."/>
            <person name="Markowitz V."/>
            <person name="Cheng J.-F."/>
            <person name="Hugenholtz P."/>
            <person name="Woyke T."/>
            <person name="Wu D."/>
            <person name="Pukall R."/>
            <person name="Steenblock K."/>
            <person name="Schneider S."/>
            <person name="Klenk H.-P."/>
            <person name="Eisen J.A."/>
        </authorList>
    </citation>
    <scope>NUCLEOTIDE SEQUENCE [LARGE SCALE GENOMIC DNA]</scope>
    <source>
        <strain evidence="11">DSM 14684 / CIP 108061 / JCM 11494 / NBRC 100937 / ID131577</strain>
    </source>
</reference>
<evidence type="ECO:0000313" key="11">
    <source>
        <dbReference type="Proteomes" id="UP000008229"/>
    </source>
</evidence>
<proteinExistence type="inferred from homology"/>
<evidence type="ECO:0000256" key="8">
    <source>
        <dbReference type="ARBA" id="ARBA00037998"/>
    </source>
</evidence>
<evidence type="ECO:0000256" key="2">
    <source>
        <dbReference type="ARBA" id="ARBA00022448"/>
    </source>
</evidence>
<keyword evidence="6 9" id="KW-1133">Transmembrane helix</keyword>
<evidence type="ECO:0000256" key="6">
    <source>
        <dbReference type="ARBA" id="ARBA00022989"/>
    </source>
</evidence>
<keyword evidence="3" id="KW-1003">Cell membrane</keyword>
<evidence type="ECO:0000256" key="5">
    <source>
        <dbReference type="ARBA" id="ARBA00022970"/>
    </source>
</evidence>
<protein>
    <submittedName>
        <fullName evidence="10">Inner-membrane translocator</fullName>
    </submittedName>
</protein>
<evidence type="ECO:0000256" key="9">
    <source>
        <dbReference type="SAM" id="Phobius"/>
    </source>
</evidence>
<dbReference type="KEGG" id="cwo:Cwoe_0430"/>
<dbReference type="GO" id="GO:0005886">
    <property type="term" value="C:plasma membrane"/>
    <property type="evidence" value="ECO:0007669"/>
    <property type="project" value="UniProtKB-SubCell"/>
</dbReference>
<feature type="transmembrane region" description="Helical" evidence="9">
    <location>
        <begin position="12"/>
        <end position="29"/>
    </location>
</feature>
<reference evidence="10 11" key="1">
    <citation type="journal article" date="2010" name="Stand. Genomic Sci.">
        <title>Complete genome sequence of Conexibacter woesei type strain (ID131577).</title>
        <authorList>
            <person name="Pukall R."/>
            <person name="Lapidus A."/>
            <person name="Glavina Del Rio T."/>
            <person name="Copeland A."/>
            <person name="Tice H."/>
            <person name="Cheng J.-F."/>
            <person name="Lucas S."/>
            <person name="Chen F."/>
            <person name="Nolan M."/>
            <person name="Bruce D."/>
            <person name="Goodwin L."/>
            <person name="Pitluck S."/>
            <person name="Mavromatis K."/>
            <person name="Ivanova N."/>
            <person name="Ovchinnikova G."/>
            <person name="Pati A."/>
            <person name="Chen A."/>
            <person name="Palaniappan K."/>
            <person name="Land M."/>
            <person name="Hauser L."/>
            <person name="Chang Y.-J."/>
            <person name="Jeffries C.D."/>
            <person name="Chain P."/>
            <person name="Meincke L."/>
            <person name="Sims D."/>
            <person name="Brettin T."/>
            <person name="Detter J.C."/>
            <person name="Rohde M."/>
            <person name="Goeker M."/>
            <person name="Bristow J."/>
            <person name="Eisen J.A."/>
            <person name="Markowitz V."/>
            <person name="Kyrpides N.C."/>
            <person name="Klenk H.-P."/>
            <person name="Hugenholtz P."/>
        </authorList>
    </citation>
    <scope>NUCLEOTIDE SEQUENCE [LARGE SCALE GENOMIC DNA]</scope>
    <source>
        <strain evidence="11">DSM 14684 / CIP 108061 / JCM 11494 / NBRC 100937 / ID131577</strain>
    </source>
</reference>
<keyword evidence="4 9" id="KW-0812">Transmembrane</keyword>
<evidence type="ECO:0000256" key="7">
    <source>
        <dbReference type="ARBA" id="ARBA00023136"/>
    </source>
</evidence>
<comment type="subcellular location">
    <subcellularLocation>
        <location evidence="1">Cell membrane</location>
        <topology evidence="1">Multi-pass membrane protein</topology>
    </subcellularLocation>
</comment>
<gene>
    <name evidence="10" type="ordered locus">Cwoe_0430</name>
</gene>
<comment type="similarity">
    <text evidence="8">Belongs to the binding-protein-dependent transport system permease family. LivHM subfamily.</text>
</comment>
<evidence type="ECO:0000256" key="4">
    <source>
        <dbReference type="ARBA" id="ARBA00022692"/>
    </source>
</evidence>
<dbReference type="Pfam" id="PF02653">
    <property type="entry name" value="BPD_transp_2"/>
    <property type="match status" value="1"/>
</dbReference>
<feature type="transmembrane region" description="Helical" evidence="9">
    <location>
        <begin position="91"/>
        <end position="114"/>
    </location>
</feature>
<dbReference type="eggNOG" id="COG0559">
    <property type="taxonomic scope" value="Bacteria"/>
</dbReference>
<keyword evidence="11" id="KW-1185">Reference proteome</keyword>
<dbReference type="GO" id="GO:0006865">
    <property type="term" value="P:amino acid transport"/>
    <property type="evidence" value="ECO:0007669"/>
    <property type="project" value="UniProtKB-KW"/>
</dbReference>
<dbReference type="Proteomes" id="UP000008229">
    <property type="component" value="Chromosome"/>
</dbReference>
<feature type="transmembrane region" description="Helical" evidence="9">
    <location>
        <begin position="190"/>
        <end position="208"/>
    </location>
</feature>
<dbReference type="InterPro" id="IPR001851">
    <property type="entry name" value="ABC_transp_permease"/>
</dbReference>
<dbReference type="PANTHER" id="PTHR11795:SF451">
    <property type="entry name" value="ABC TRANSPORTER PERMEASE PROTEIN"/>
    <property type="match status" value="1"/>
</dbReference>
<keyword evidence="2" id="KW-0813">Transport</keyword>
<organism evidence="10 11">
    <name type="scientific">Conexibacter woesei (strain DSM 14684 / CCUG 47730 / CIP 108061 / JCM 11494 / NBRC 100937 / ID131577)</name>
    <dbReference type="NCBI Taxonomy" id="469383"/>
    <lineage>
        <taxon>Bacteria</taxon>
        <taxon>Bacillati</taxon>
        <taxon>Actinomycetota</taxon>
        <taxon>Thermoleophilia</taxon>
        <taxon>Solirubrobacterales</taxon>
        <taxon>Conexibacteraceae</taxon>
        <taxon>Conexibacter</taxon>
    </lineage>
</organism>
<name>D3F795_CONWI</name>